<dbReference type="GO" id="GO:1990281">
    <property type="term" value="C:efflux pump complex"/>
    <property type="evidence" value="ECO:0007669"/>
    <property type="project" value="TreeGrafter"/>
</dbReference>
<dbReference type="RefSeq" id="WP_070099349.1">
    <property type="nucleotide sequence ID" value="NZ_AP012547.1"/>
</dbReference>
<evidence type="ECO:0000259" key="2">
    <source>
        <dbReference type="Pfam" id="PF25954"/>
    </source>
</evidence>
<proteinExistence type="inferred from homology"/>
<dbReference type="PANTHER" id="PTHR30469">
    <property type="entry name" value="MULTIDRUG RESISTANCE PROTEIN MDTA"/>
    <property type="match status" value="1"/>
</dbReference>
<dbReference type="Pfam" id="PF25973">
    <property type="entry name" value="BSH_CzcB"/>
    <property type="match status" value="1"/>
</dbReference>
<dbReference type="Proteomes" id="UP000031637">
    <property type="component" value="Chromosome"/>
</dbReference>
<dbReference type="GO" id="GO:0015562">
    <property type="term" value="F:efflux transmembrane transporter activity"/>
    <property type="evidence" value="ECO:0007669"/>
    <property type="project" value="TreeGrafter"/>
</dbReference>
<dbReference type="NCBIfam" id="TIGR01730">
    <property type="entry name" value="RND_mfp"/>
    <property type="match status" value="1"/>
</dbReference>
<dbReference type="InterPro" id="IPR058792">
    <property type="entry name" value="Beta-barrel_RND_2"/>
</dbReference>
<dbReference type="Gene3D" id="2.40.50.100">
    <property type="match status" value="1"/>
</dbReference>
<dbReference type="STRING" id="1223802.SUTH_02889"/>
<comment type="similarity">
    <text evidence="1">Belongs to the membrane fusion protein (MFP) (TC 8.A.1) family.</text>
</comment>
<dbReference type="SUPFAM" id="SSF111369">
    <property type="entry name" value="HlyD-like secretion proteins"/>
    <property type="match status" value="1"/>
</dbReference>
<evidence type="ECO:0000259" key="3">
    <source>
        <dbReference type="Pfam" id="PF25973"/>
    </source>
</evidence>
<keyword evidence="5" id="KW-1185">Reference proteome</keyword>
<accession>W0SLL0</accession>
<dbReference type="KEGG" id="shd:SUTH_02889"/>
<feature type="domain" description="CusB-like beta-barrel" evidence="2">
    <location>
        <begin position="224"/>
        <end position="294"/>
    </location>
</feature>
<organism evidence="4 5">
    <name type="scientific">Sulfuritalea hydrogenivorans sk43H</name>
    <dbReference type="NCBI Taxonomy" id="1223802"/>
    <lineage>
        <taxon>Bacteria</taxon>
        <taxon>Pseudomonadati</taxon>
        <taxon>Pseudomonadota</taxon>
        <taxon>Betaproteobacteria</taxon>
        <taxon>Nitrosomonadales</taxon>
        <taxon>Sterolibacteriaceae</taxon>
        <taxon>Sulfuritalea</taxon>
    </lineage>
</organism>
<evidence type="ECO:0000256" key="1">
    <source>
        <dbReference type="ARBA" id="ARBA00009477"/>
    </source>
</evidence>
<dbReference type="OrthoDB" id="9806939at2"/>
<dbReference type="EMBL" id="AP012547">
    <property type="protein sequence ID" value="BAO30668.1"/>
    <property type="molecule type" value="Genomic_DNA"/>
</dbReference>
<dbReference type="InterPro" id="IPR006143">
    <property type="entry name" value="RND_pump_MFP"/>
</dbReference>
<dbReference type="Gene3D" id="2.40.30.170">
    <property type="match status" value="1"/>
</dbReference>
<reference evidence="4 5" key="1">
    <citation type="journal article" date="2014" name="Syst. Appl. Microbiol.">
        <title>Complete genomes of freshwater sulfur oxidizers Sulfuricella denitrificans skB26 and Sulfuritalea hydrogenivorans sk43H: genetic insights into the sulfur oxidation pathway of betaproteobacteria.</title>
        <authorList>
            <person name="Watanabe T."/>
            <person name="Kojima H."/>
            <person name="Fukui M."/>
        </authorList>
    </citation>
    <scope>NUCLEOTIDE SEQUENCE [LARGE SCALE GENOMIC DNA]</scope>
    <source>
        <strain evidence="4">DSM22779</strain>
    </source>
</reference>
<dbReference type="Gene3D" id="1.10.287.470">
    <property type="entry name" value="Helix hairpin bin"/>
    <property type="match status" value="1"/>
</dbReference>
<dbReference type="PANTHER" id="PTHR30469:SF18">
    <property type="entry name" value="RESISTANCE-NODULATION-CELL DIVISION (RND) EFFLUX MEMBRANE FUSION PROTEIN-RELATED"/>
    <property type="match status" value="1"/>
</dbReference>
<dbReference type="InterPro" id="IPR058647">
    <property type="entry name" value="BSH_CzcB-like"/>
</dbReference>
<evidence type="ECO:0000313" key="4">
    <source>
        <dbReference type="EMBL" id="BAO30668.1"/>
    </source>
</evidence>
<name>W0SLL0_9PROT</name>
<protein>
    <submittedName>
        <fullName evidence="4">RND family efflux transporter, MFP subunit</fullName>
    </submittedName>
</protein>
<dbReference type="Gene3D" id="2.40.420.20">
    <property type="match status" value="1"/>
</dbReference>
<dbReference type="AlphaFoldDB" id="W0SLL0"/>
<gene>
    <name evidence="4" type="ORF">SUTH_02889</name>
</gene>
<sequence length="371" mass="38931">MNERTEYRLLPKGLLLLLRMALVSVLAGVMPASVSFMSESAWAGTVSPGGMPDAPAEVPSQNAGETSVVVQLRAVDLGFPVEATVEAVRQATVAAQIAGRVMEIRVDAGQRVKQGELLMQLDAREAAGSDASARASLAQASAAYERTKNLHDRKFVSQAALDQAAAAMKAAQGAAVASGAGLSHGSVTAPIAGLVAQRHVEPGEMAAPGRPLITVFDPKGLRVIASLPQYKLADLKKAVRARIEFPETGRWIDASRVEILPTVDPRSHTATARLYLPENIDGVVPGSYARAHFTIGQAQKLTVPPAAVLRRGEVTAVYVLDAKNGARLRQVRLGEAVSGGELEVLAGINSGERISLVPLKAGIELKTSASH</sequence>
<feature type="domain" description="CzcB-like barrel-sandwich hybrid" evidence="3">
    <location>
        <begin position="90"/>
        <end position="215"/>
    </location>
</feature>
<dbReference type="Pfam" id="PF25954">
    <property type="entry name" value="Beta-barrel_RND_2"/>
    <property type="match status" value="1"/>
</dbReference>
<dbReference type="HOGENOM" id="CLU_018816_1_4_4"/>
<evidence type="ECO:0000313" key="5">
    <source>
        <dbReference type="Proteomes" id="UP000031637"/>
    </source>
</evidence>